<dbReference type="InterPro" id="IPR056909">
    <property type="entry name" value="SU10_portal"/>
</dbReference>
<proteinExistence type="predicted"/>
<keyword evidence="2" id="KW-1185">Reference proteome</keyword>
<gene>
    <name evidence="1" type="ORF">SPTER_15440</name>
</gene>
<dbReference type="Pfam" id="PF23899">
    <property type="entry name" value="SU10_portal"/>
    <property type="match status" value="1"/>
</dbReference>
<evidence type="ECO:0000313" key="1">
    <source>
        <dbReference type="EMBL" id="QDR80225.1"/>
    </source>
</evidence>
<evidence type="ECO:0008006" key="3">
    <source>
        <dbReference type="Google" id="ProtNLM"/>
    </source>
</evidence>
<dbReference type="OrthoDB" id="5464900at2"/>
<sequence>MAKALNLKPEQEEKLLNYLKNRHQAAQRYYEEEIEPKIADRIDIYYAKEAFYAKMFERLSEVSSLTASDVADTIEWVMPSLMKIFFGGQSIIQIQGTQAEDVTNAETMQELIDYQIQRRNKGFLKFHNWMKYALITNMATTKCYWERETKPVAYVQQMTAAEMDLLQAQKKNVQILEAEEIAPGLFNVQWQDEKVIKNQPVIDFLLASEFRFAPDARDVDELDFSEHVQAVTLDAIRRKVKAGEYRKLSEDDEKKLDALTYTRLDEATRRFTYKQSWEANDDTPNKKVEIRETYVKYDVNDDGLLEDIIVWWSGDILLRIEENAVGRHPFFSLSPTLDPHQLFAERGFSEMIAQIQHLKTALLRLLVYNITLANTPQAAVDMTKFQDIDDLLEGRQYWRVNGDPHNAVFPIPNSQIHPLTMPFMEYLEGQKENKTGITRYNQGSDANSLNKTATGMSMIMGAANQRLELIARIFAETGFVQLFRYIAMLNQMYIDDDTTIMLTNKTLRINPANLAGDFDFVISAGIGTGTKETNVQQLQLLLGMYPQLLQMRIATPVNVYKCVKKLIEEMGYKNSDDYVTDPEQLMQQMAQEEKGPEVKTTQSLRIDFDNLPPGIKAQILQAQGIQATPDEFVMNMDLQAAAKAAEKGGMAIGQGTESQAGVPGAPGGDGGAGLGLDALLAAGIPPGAAQGIA</sequence>
<dbReference type="Proteomes" id="UP000320776">
    <property type="component" value="Chromosome"/>
</dbReference>
<reference evidence="1 2" key="1">
    <citation type="submission" date="2019-02" db="EMBL/GenBank/DDBJ databases">
        <title>Closed genome of Sporomusa termitida DSM 4440.</title>
        <authorList>
            <person name="Poehlein A."/>
            <person name="Daniel R."/>
        </authorList>
    </citation>
    <scope>NUCLEOTIDE SEQUENCE [LARGE SCALE GENOMIC DNA]</scope>
    <source>
        <strain evidence="1 2">DSM 4440</strain>
    </source>
</reference>
<name>A0A517DS87_9FIRM</name>
<dbReference type="EMBL" id="CP036259">
    <property type="protein sequence ID" value="QDR80225.1"/>
    <property type="molecule type" value="Genomic_DNA"/>
</dbReference>
<organism evidence="1 2">
    <name type="scientific">Sporomusa termitida</name>
    <dbReference type="NCBI Taxonomy" id="2377"/>
    <lineage>
        <taxon>Bacteria</taxon>
        <taxon>Bacillati</taxon>
        <taxon>Bacillota</taxon>
        <taxon>Negativicutes</taxon>
        <taxon>Selenomonadales</taxon>
        <taxon>Sporomusaceae</taxon>
        <taxon>Sporomusa</taxon>
    </lineage>
</organism>
<dbReference type="AlphaFoldDB" id="A0A517DS87"/>
<dbReference type="RefSeq" id="WP_144349809.1">
    <property type="nucleotide sequence ID" value="NZ_CP036259.1"/>
</dbReference>
<protein>
    <recommendedName>
        <fullName evidence="3">Bacteriophage head to tail connecting protein</fullName>
    </recommendedName>
</protein>
<evidence type="ECO:0000313" key="2">
    <source>
        <dbReference type="Proteomes" id="UP000320776"/>
    </source>
</evidence>
<accession>A0A517DS87</accession>
<dbReference type="KEGG" id="sted:SPTER_15440"/>